<evidence type="ECO:0000256" key="2">
    <source>
        <dbReference type="PROSITE-ProRule" id="PRU00235"/>
    </source>
</evidence>
<dbReference type="AlphaFoldDB" id="A0A3Q3MMS6"/>
<dbReference type="PROSITE" id="PS50012">
    <property type="entry name" value="RCC1_3"/>
    <property type="match status" value="3"/>
</dbReference>
<dbReference type="Proteomes" id="UP000261640">
    <property type="component" value="Unplaced"/>
</dbReference>
<dbReference type="InterPro" id="IPR051625">
    <property type="entry name" value="Signaling_Regulatory_Domain"/>
</dbReference>
<feature type="repeat" description="RCC1" evidence="2">
    <location>
        <begin position="303"/>
        <end position="354"/>
    </location>
</feature>
<dbReference type="Ensembl" id="ENSMAMT00000022799.2">
    <property type="protein sequence ID" value="ENSMAMP00000022229.2"/>
    <property type="gene ID" value="ENSMAMG00000014962.2"/>
</dbReference>
<dbReference type="PRINTS" id="PR00633">
    <property type="entry name" value="RCCNDNSATION"/>
</dbReference>
<dbReference type="Pfam" id="PF00415">
    <property type="entry name" value="RCC1"/>
    <property type="match status" value="5"/>
</dbReference>
<sequence length="365" mass="39391">MSAQTLTSKVFSFAVVLTYPRLYHLLCVFSEFVECKEKIQAVSCGDDIVTLLSERGTVFCVDRLPRVRIFKKQITVLQSAAHSTVVVYATDGQVYTWGQGSRGQLGLGEGTFTDSSPQQLRALSAMPLVQIAAGGEQSFALSVSGGVFSWGRNDCGQLGLGDTTGTTAACYICLCLILNFKLCCMFFEKVKLKCVMNSKEVYSFGCRDQGQLGHGDMSNHSVPLPVELPEGNYISGISEQTCHCDFSTDGQVYTWGQGSRGQLGLGEGIFTDSSPQQLRALSAMPLVQIAAGGEQSFALSVSGGVFSWGRNDCGQLGLGDTTDRNTPTHVDYLNMKKTIHVSCGKDHTTILTKVSQRKVCGTLML</sequence>
<keyword evidence="1" id="KW-0677">Repeat</keyword>
<reference evidence="3" key="1">
    <citation type="submission" date="2025-08" db="UniProtKB">
        <authorList>
            <consortium name="Ensembl"/>
        </authorList>
    </citation>
    <scope>IDENTIFICATION</scope>
</reference>
<accession>A0A3Q3MMS6</accession>
<dbReference type="PANTHER" id="PTHR22872">
    <property type="entry name" value="BTK-BINDING PROTEIN-RELATED"/>
    <property type="match status" value="1"/>
</dbReference>
<dbReference type="SUPFAM" id="SSF50985">
    <property type="entry name" value="RCC1/BLIP-II"/>
    <property type="match status" value="2"/>
</dbReference>
<protein>
    <submittedName>
        <fullName evidence="3">Uncharacterized protein</fullName>
    </submittedName>
</protein>
<organism evidence="3 4">
    <name type="scientific">Mastacembelus armatus</name>
    <name type="common">zig-zag eel</name>
    <dbReference type="NCBI Taxonomy" id="205130"/>
    <lineage>
        <taxon>Eukaryota</taxon>
        <taxon>Metazoa</taxon>
        <taxon>Chordata</taxon>
        <taxon>Craniata</taxon>
        <taxon>Vertebrata</taxon>
        <taxon>Euteleostomi</taxon>
        <taxon>Actinopterygii</taxon>
        <taxon>Neopterygii</taxon>
        <taxon>Teleostei</taxon>
        <taxon>Neoteleostei</taxon>
        <taxon>Acanthomorphata</taxon>
        <taxon>Anabantaria</taxon>
        <taxon>Synbranchiformes</taxon>
        <taxon>Mastacembelidae</taxon>
        <taxon>Mastacembelus</taxon>
    </lineage>
</organism>
<dbReference type="InterPro" id="IPR000408">
    <property type="entry name" value="Reg_chr_condens"/>
</dbReference>
<name>A0A3Q3MMS6_9TELE</name>
<proteinExistence type="predicted"/>
<dbReference type="InterPro" id="IPR009091">
    <property type="entry name" value="RCC1/BLIP-II"/>
</dbReference>
<evidence type="ECO:0000313" key="4">
    <source>
        <dbReference type="Proteomes" id="UP000261640"/>
    </source>
</evidence>
<keyword evidence="4" id="KW-1185">Reference proteome</keyword>
<feature type="repeat" description="RCC1" evidence="2">
    <location>
        <begin position="92"/>
        <end position="144"/>
    </location>
</feature>
<evidence type="ECO:0000313" key="3">
    <source>
        <dbReference type="Ensembl" id="ENSMAMP00000022229.2"/>
    </source>
</evidence>
<dbReference type="InParanoid" id="A0A3Q3MMS6"/>
<dbReference type="GeneTree" id="ENSGT01030000238181"/>
<feature type="repeat" description="RCC1" evidence="2">
    <location>
        <begin position="250"/>
        <end position="302"/>
    </location>
</feature>
<dbReference type="STRING" id="205130.ENSMAMP00000022229"/>
<reference evidence="3" key="2">
    <citation type="submission" date="2025-09" db="UniProtKB">
        <authorList>
            <consortium name="Ensembl"/>
        </authorList>
    </citation>
    <scope>IDENTIFICATION</scope>
</reference>
<dbReference type="Gene3D" id="2.130.10.30">
    <property type="entry name" value="Regulator of chromosome condensation 1/beta-lactamase-inhibitor protein II"/>
    <property type="match status" value="2"/>
</dbReference>
<evidence type="ECO:0000256" key="1">
    <source>
        <dbReference type="ARBA" id="ARBA00022737"/>
    </source>
</evidence>